<proteinExistence type="predicted"/>
<evidence type="ECO:0000313" key="3">
    <source>
        <dbReference type="Proteomes" id="UP001239994"/>
    </source>
</evidence>
<dbReference type="AlphaFoldDB" id="A0AAD8ZCV8"/>
<keyword evidence="3" id="KW-1185">Reference proteome</keyword>
<organism evidence="2 3">
    <name type="scientific">Electrophorus voltai</name>
    <dbReference type="NCBI Taxonomy" id="2609070"/>
    <lineage>
        <taxon>Eukaryota</taxon>
        <taxon>Metazoa</taxon>
        <taxon>Chordata</taxon>
        <taxon>Craniata</taxon>
        <taxon>Vertebrata</taxon>
        <taxon>Euteleostomi</taxon>
        <taxon>Actinopterygii</taxon>
        <taxon>Neopterygii</taxon>
        <taxon>Teleostei</taxon>
        <taxon>Ostariophysi</taxon>
        <taxon>Gymnotiformes</taxon>
        <taxon>Gymnotoidei</taxon>
        <taxon>Gymnotidae</taxon>
        <taxon>Electrophorus</taxon>
    </lineage>
</organism>
<gene>
    <name evidence="2" type="ORF">P4O66_001214</name>
</gene>
<accession>A0AAD8ZCV8</accession>
<feature type="region of interest" description="Disordered" evidence="1">
    <location>
        <begin position="85"/>
        <end position="109"/>
    </location>
</feature>
<name>A0AAD8ZCV8_9TELE</name>
<sequence length="109" mass="12294">MEKTPQQHPKNCGPHFPQLRMSKKLNGHVGFFVGKAQLSYASQTGANASIPTSDVLYLRLRLCLYNDSPPHPVSASQCYRNTDLLRDAMSPVKKRRRERDDEAAQTQPV</sequence>
<dbReference type="EMBL" id="JAROKS010000015">
    <property type="protein sequence ID" value="KAK1795728.1"/>
    <property type="molecule type" value="Genomic_DNA"/>
</dbReference>
<reference evidence="2" key="1">
    <citation type="submission" date="2023-03" db="EMBL/GenBank/DDBJ databases">
        <title>Electrophorus voltai genome.</title>
        <authorList>
            <person name="Bian C."/>
        </authorList>
    </citation>
    <scope>NUCLEOTIDE SEQUENCE</scope>
    <source>
        <strain evidence="2">CB-2022</strain>
        <tissue evidence="2">Muscle</tissue>
    </source>
</reference>
<evidence type="ECO:0000256" key="1">
    <source>
        <dbReference type="SAM" id="MobiDB-lite"/>
    </source>
</evidence>
<protein>
    <submittedName>
        <fullName evidence="2">Uncharacterized protein</fullName>
    </submittedName>
</protein>
<evidence type="ECO:0000313" key="2">
    <source>
        <dbReference type="EMBL" id="KAK1795728.1"/>
    </source>
</evidence>
<dbReference type="Proteomes" id="UP001239994">
    <property type="component" value="Unassembled WGS sequence"/>
</dbReference>
<comment type="caution">
    <text evidence="2">The sequence shown here is derived from an EMBL/GenBank/DDBJ whole genome shotgun (WGS) entry which is preliminary data.</text>
</comment>